<feature type="compositionally biased region" description="Basic residues" evidence="1">
    <location>
        <begin position="1"/>
        <end position="10"/>
    </location>
</feature>
<feature type="region of interest" description="Disordered" evidence="1">
    <location>
        <begin position="247"/>
        <end position="290"/>
    </location>
</feature>
<accession>U6M4C5</accession>
<name>U6M4C5_EIMMA</name>
<dbReference type="EMBL" id="HG719254">
    <property type="protein sequence ID" value="CDJ57304.1"/>
    <property type="molecule type" value="Genomic_DNA"/>
</dbReference>
<dbReference type="GeneID" id="25334748"/>
<feature type="compositionally biased region" description="Basic and acidic residues" evidence="1">
    <location>
        <begin position="29"/>
        <end position="42"/>
    </location>
</feature>
<feature type="compositionally biased region" description="Basic and acidic residues" evidence="1">
    <location>
        <begin position="372"/>
        <end position="390"/>
    </location>
</feature>
<evidence type="ECO:0000313" key="3">
    <source>
        <dbReference type="Proteomes" id="UP000030763"/>
    </source>
</evidence>
<dbReference type="RefSeq" id="XP_013333954.1">
    <property type="nucleotide sequence ID" value="XM_013478500.1"/>
</dbReference>
<reference evidence="2" key="1">
    <citation type="submission" date="2013-10" db="EMBL/GenBank/DDBJ databases">
        <title>Genomic analysis of the causative agents of coccidiosis in chickens.</title>
        <authorList>
            <person name="Reid A.J."/>
            <person name="Blake D."/>
            <person name="Billington K."/>
            <person name="Browne H."/>
            <person name="Dunn M."/>
            <person name="Hung S."/>
            <person name="Kawahara F."/>
            <person name="Miranda-Saavedra D."/>
            <person name="Mourier T."/>
            <person name="Nagra H."/>
            <person name="Otto T.D."/>
            <person name="Rawlings N."/>
            <person name="Sanchez A."/>
            <person name="Sanders M."/>
            <person name="Subramaniam C."/>
            <person name="Tay Y."/>
            <person name="Dear P."/>
            <person name="Doerig C."/>
            <person name="Gruber A."/>
            <person name="Parkinson J."/>
            <person name="Shirley M."/>
            <person name="Wan K.L."/>
            <person name="Berriman M."/>
            <person name="Tomley F."/>
            <person name="Pain A."/>
        </authorList>
    </citation>
    <scope>NUCLEOTIDE SEQUENCE [LARGE SCALE GENOMIC DNA]</scope>
    <source>
        <strain evidence="2">Weybridge</strain>
    </source>
</reference>
<organism evidence="2 3">
    <name type="scientific">Eimeria maxima</name>
    <name type="common">Coccidian parasite</name>
    <dbReference type="NCBI Taxonomy" id="5804"/>
    <lineage>
        <taxon>Eukaryota</taxon>
        <taxon>Sar</taxon>
        <taxon>Alveolata</taxon>
        <taxon>Apicomplexa</taxon>
        <taxon>Conoidasida</taxon>
        <taxon>Coccidia</taxon>
        <taxon>Eucoccidiorida</taxon>
        <taxon>Eimeriorina</taxon>
        <taxon>Eimeriidae</taxon>
        <taxon>Eimeria</taxon>
    </lineage>
</organism>
<dbReference type="AlphaFoldDB" id="U6M4C5"/>
<feature type="compositionally biased region" description="Acidic residues" evidence="1">
    <location>
        <begin position="391"/>
        <end position="406"/>
    </location>
</feature>
<protein>
    <recommendedName>
        <fullName evidence="4">MI domain-containing protein</fullName>
    </recommendedName>
</protein>
<sequence length="694" mass="76719">MGFVRSRMRGGRAESLRRSRNSTRIPSSLRKELLDLEDKDTGCDSAGGLVGTSGVDCDPPVPPCMPYIDQEEASHTYGRAQHRQLSRKERRKRLRAQQRQQKNEHQRLRKRQIKKQGVDAVTFQQYRSGNDNNAQPSEDEATESVDSGPVEIDEEGRGSVDSEYLVTGREEDSESVGAAAAALQKAQKRQRQGDDPLQKELRMLERNLGIMSNNNDSKESARARAKLRSELEADGFDAELLDILEGSKQKSTARHSVTQGSGSPFRDGFLGEPRAPRVYGDSDTKYEVSRDSESVGVAALAFKEDKKKEQKKCYDPLREELKILERRLGISRSSSRTKDARERRRRKLREELEADGFDLELQDVLDNILGSDENRGESSDPDKSAERDGVEEPETESDCAPEENEISEGGSNRFSSISDDAPLQCKESESNFKTAMGQRGRRQELSTKAAATAHFQQHQQLHTGGFESAPDALASGAAANSIRKQAALLRFNTELQQSLFECFVTANSPDDALQLLQNSGYLSMKKTIVGAARYRRTIVRGLAAQASAAHGFSIRRLLNLAKLTAFLIRQHVVDLRIVRFLNFDTAGEMQGPMGLSGKIGIFLREICVELLCCPTAAASPLPASEDWEQSAVAYFSCLGPMTDICDAFITLLQDVVLPSISADSAGSSTAERAMKTSVVKSTIRTLLTNRKLGM</sequence>
<feature type="compositionally biased region" description="Basic and acidic residues" evidence="1">
    <location>
        <begin position="280"/>
        <end position="290"/>
    </location>
</feature>
<evidence type="ECO:0000313" key="2">
    <source>
        <dbReference type="EMBL" id="CDJ57304.1"/>
    </source>
</evidence>
<keyword evidence="3" id="KW-1185">Reference proteome</keyword>
<feature type="compositionally biased region" description="Polar residues" evidence="1">
    <location>
        <begin position="122"/>
        <end position="136"/>
    </location>
</feature>
<proteinExistence type="predicted"/>
<evidence type="ECO:0008006" key="4">
    <source>
        <dbReference type="Google" id="ProtNLM"/>
    </source>
</evidence>
<feature type="region of interest" description="Disordered" evidence="1">
    <location>
        <begin position="1"/>
        <end position="199"/>
    </location>
</feature>
<reference evidence="2" key="2">
    <citation type="submission" date="2013-10" db="EMBL/GenBank/DDBJ databases">
        <authorList>
            <person name="Aslett M."/>
        </authorList>
    </citation>
    <scope>NUCLEOTIDE SEQUENCE [LARGE SCALE GENOMIC DNA]</scope>
    <source>
        <strain evidence="2">Weybridge</strain>
    </source>
</reference>
<feature type="compositionally biased region" description="Polar residues" evidence="1">
    <location>
        <begin position="409"/>
        <end position="418"/>
    </location>
</feature>
<gene>
    <name evidence="2" type="ORF">EMWEY_00007620</name>
</gene>
<evidence type="ECO:0000256" key="1">
    <source>
        <dbReference type="SAM" id="MobiDB-lite"/>
    </source>
</evidence>
<dbReference type="Proteomes" id="UP000030763">
    <property type="component" value="Unassembled WGS sequence"/>
</dbReference>
<feature type="region of interest" description="Disordered" evidence="1">
    <location>
        <begin position="370"/>
        <end position="423"/>
    </location>
</feature>
<dbReference type="VEuPathDB" id="ToxoDB:EMWEY_00007620"/>
<dbReference type="OMA" id="MSDICEA"/>
<feature type="compositionally biased region" description="Basic residues" evidence="1">
    <location>
        <begin position="80"/>
        <end position="96"/>
    </location>
</feature>
<dbReference type="OrthoDB" id="10260961at2759"/>